<dbReference type="AlphaFoldDB" id="A0A9X1NB90"/>
<accession>A0A9X1NB90</accession>
<name>A0A9X1NB90_9ACTN</name>
<dbReference type="EMBL" id="JAJOMB010000003">
    <property type="protein sequence ID" value="MCD5310925.1"/>
    <property type="molecule type" value="Genomic_DNA"/>
</dbReference>
<proteinExistence type="predicted"/>
<dbReference type="RefSeq" id="WP_231440101.1">
    <property type="nucleotide sequence ID" value="NZ_JAJOMB010000003.1"/>
</dbReference>
<keyword evidence="2" id="KW-1185">Reference proteome</keyword>
<sequence length="74" mass="8022">MSTVATVDGRPVLVDTCETCGAPVSWIPCPFGGWWAHDDHPGDEHTVTGPPSPEEWMDDCGFLHTALIEPEETS</sequence>
<evidence type="ECO:0000313" key="2">
    <source>
        <dbReference type="Proteomes" id="UP001138997"/>
    </source>
</evidence>
<reference evidence="1" key="1">
    <citation type="submission" date="2021-11" db="EMBL/GenBank/DDBJ databases">
        <title>Streptomyces corallinus and Kineosporia corallina sp. nov., two new coral-derived marine actinobacteria.</title>
        <authorList>
            <person name="Buangrab K."/>
            <person name="Sutthacheep M."/>
            <person name="Yeemin T."/>
            <person name="Harunari E."/>
            <person name="Igarashi Y."/>
            <person name="Sripreechasak P."/>
            <person name="Kanchanasin P."/>
            <person name="Tanasupawat S."/>
            <person name="Phongsopitanun W."/>
        </authorList>
    </citation>
    <scope>NUCLEOTIDE SEQUENCE</scope>
    <source>
        <strain evidence="1">JCM 31032</strain>
    </source>
</reference>
<evidence type="ECO:0000313" key="1">
    <source>
        <dbReference type="EMBL" id="MCD5310925.1"/>
    </source>
</evidence>
<dbReference type="Proteomes" id="UP001138997">
    <property type="component" value="Unassembled WGS sequence"/>
</dbReference>
<comment type="caution">
    <text evidence="1">The sequence shown here is derived from an EMBL/GenBank/DDBJ whole genome shotgun (WGS) entry which is preliminary data.</text>
</comment>
<protein>
    <submittedName>
        <fullName evidence="1">Uncharacterized protein</fullName>
    </submittedName>
</protein>
<organism evidence="1 2">
    <name type="scientific">Kineosporia babensis</name>
    <dbReference type="NCBI Taxonomy" id="499548"/>
    <lineage>
        <taxon>Bacteria</taxon>
        <taxon>Bacillati</taxon>
        <taxon>Actinomycetota</taxon>
        <taxon>Actinomycetes</taxon>
        <taxon>Kineosporiales</taxon>
        <taxon>Kineosporiaceae</taxon>
        <taxon>Kineosporia</taxon>
    </lineage>
</organism>
<gene>
    <name evidence="1" type="ORF">LR394_08460</name>
</gene>